<dbReference type="GO" id="GO:0005634">
    <property type="term" value="C:nucleus"/>
    <property type="evidence" value="ECO:0007669"/>
    <property type="project" value="TreeGrafter"/>
</dbReference>
<feature type="repeat" description="ARM" evidence="6">
    <location>
        <begin position="723"/>
        <end position="755"/>
    </location>
</feature>
<feature type="repeat" description="ARM" evidence="6">
    <location>
        <begin position="347"/>
        <end position="389"/>
    </location>
</feature>
<evidence type="ECO:0000256" key="7">
    <source>
        <dbReference type="SAM" id="MobiDB-lite"/>
    </source>
</evidence>
<feature type="compositionally biased region" description="Basic and acidic residues" evidence="7">
    <location>
        <begin position="618"/>
        <end position="628"/>
    </location>
</feature>
<feature type="region of interest" description="Disordered" evidence="7">
    <location>
        <begin position="789"/>
        <end position="812"/>
    </location>
</feature>
<dbReference type="Proteomes" id="UP000728185">
    <property type="component" value="Unassembled WGS sequence"/>
</dbReference>
<evidence type="ECO:0000256" key="6">
    <source>
        <dbReference type="PROSITE-ProRule" id="PRU00259"/>
    </source>
</evidence>
<evidence type="ECO:0000256" key="4">
    <source>
        <dbReference type="ARBA" id="ARBA00022889"/>
    </source>
</evidence>
<name>A0A8E0VFH5_9TREM</name>
<reference evidence="8" key="1">
    <citation type="submission" date="2019-05" db="EMBL/GenBank/DDBJ databases">
        <title>Annotation for the trematode Fasciolopsis buski.</title>
        <authorList>
            <person name="Choi Y.-J."/>
        </authorList>
    </citation>
    <scope>NUCLEOTIDE SEQUENCE</scope>
    <source>
        <strain evidence="8">HT</strain>
        <tissue evidence="8">Whole worm</tissue>
    </source>
</reference>
<evidence type="ECO:0000256" key="5">
    <source>
        <dbReference type="ARBA" id="ARBA00022949"/>
    </source>
</evidence>
<evidence type="ECO:0000256" key="3">
    <source>
        <dbReference type="ARBA" id="ARBA00022737"/>
    </source>
</evidence>
<dbReference type="SMART" id="SM00185">
    <property type="entry name" value="ARM"/>
    <property type="match status" value="4"/>
</dbReference>
<gene>
    <name evidence="8" type="ORF">FBUS_04471</name>
</gene>
<dbReference type="InterPro" id="IPR016024">
    <property type="entry name" value="ARM-type_fold"/>
</dbReference>
<dbReference type="Pfam" id="PF00514">
    <property type="entry name" value="Arm"/>
    <property type="match status" value="1"/>
</dbReference>
<dbReference type="GO" id="GO:0098609">
    <property type="term" value="P:cell-cell adhesion"/>
    <property type="evidence" value="ECO:0007669"/>
    <property type="project" value="InterPro"/>
</dbReference>
<keyword evidence="5" id="KW-0965">Cell junction</keyword>
<dbReference type="InterPro" id="IPR000225">
    <property type="entry name" value="Armadillo"/>
</dbReference>
<dbReference type="AlphaFoldDB" id="A0A8E0VFH5"/>
<accession>A0A8E0VFH5</accession>
<dbReference type="Gene3D" id="1.25.10.10">
    <property type="entry name" value="Leucine-rich Repeat Variant"/>
    <property type="match status" value="1"/>
</dbReference>
<dbReference type="GO" id="GO:0005886">
    <property type="term" value="C:plasma membrane"/>
    <property type="evidence" value="ECO:0007669"/>
    <property type="project" value="TreeGrafter"/>
</dbReference>
<dbReference type="GO" id="GO:0005912">
    <property type="term" value="C:adherens junction"/>
    <property type="evidence" value="ECO:0007669"/>
    <property type="project" value="TreeGrafter"/>
</dbReference>
<dbReference type="OrthoDB" id="6273770at2759"/>
<evidence type="ECO:0000313" key="8">
    <source>
        <dbReference type="EMBL" id="KAA0190688.1"/>
    </source>
</evidence>
<comment type="caution">
    <text evidence="8">The sequence shown here is derived from an EMBL/GenBank/DDBJ whole genome shotgun (WGS) entry which is preliminary data.</text>
</comment>
<dbReference type="PROSITE" id="PS50176">
    <property type="entry name" value="ARM_REPEAT"/>
    <property type="match status" value="3"/>
</dbReference>
<evidence type="ECO:0000256" key="2">
    <source>
        <dbReference type="ARBA" id="ARBA00005462"/>
    </source>
</evidence>
<feature type="region of interest" description="Disordered" evidence="7">
    <location>
        <begin position="615"/>
        <end position="658"/>
    </location>
</feature>
<dbReference type="InterPro" id="IPR028435">
    <property type="entry name" value="Plakophilin/d_Catenin"/>
</dbReference>
<organism evidence="8 9">
    <name type="scientific">Fasciolopsis buskii</name>
    <dbReference type="NCBI Taxonomy" id="27845"/>
    <lineage>
        <taxon>Eukaryota</taxon>
        <taxon>Metazoa</taxon>
        <taxon>Spiralia</taxon>
        <taxon>Lophotrochozoa</taxon>
        <taxon>Platyhelminthes</taxon>
        <taxon>Trematoda</taxon>
        <taxon>Digenea</taxon>
        <taxon>Plagiorchiida</taxon>
        <taxon>Echinostomata</taxon>
        <taxon>Echinostomatoidea</taxon>
        <taxon>Fasciolidae</taxon>
        <taxon>Fasciolopsis</taxon>
    </lineage>
</organism>
<evidence type="ECO:0000313" key="9">
    <source>
        <dbReference type="Proteomes" id="UP000728185"/>
    </source>
</evidence>
<dbReference type="PANTHER" id="PTHR10372:SF27">
    <property type="entry name" value="ADHERENS JUNCTION PROTEIN P120"/>
    <property type="match status" value="1"/>
</dbReference>
<keyword evidence="9" id="KW-1185">Reference proteome</keyword>
<dbReference type="InterPro" id="IPR011989">
    <property type="entry name" value="ARM-like"/>
</dbReference>
<comment type="subcellular location">
    <subcellularLocation>
        <location evidence="1">Cell junction</location>
    </subcellularLocation>
</comment>
<evidence type="ECO:0000256" key="1">
    <source>
        <dbReference type="ARBA" id="ARBA00004282"/>
    </source>
</evidence>
<feature type="repeat" description="ARM" evidence="6">
    <location>
        <begin position="389"/>
        <end position="420"/>
    </location>
</feature>
<protein>
    <submittedName>
        <fullName evidence="8">Uncharacterized protein</fullName>
    </submittedName>
</protein>
<feature type="compositionally biased region" description="Low complexity" evidence="7">
    <location>
        <begin position="640"/>
        <end position="649"/>
    </location>
</feature>
<proteinExistence type="inferred from homology"/>
<sequence length="948" mass="105649">VDDKSVHYRYHPPIHFQPSTPPIKTCRANDVFGASEQFIRRPFCPTRTVKGNLSGSNTVIDCSQPQVRLSWRKHVENAPVTEDNDAISQNDFPIPNHTRQRSMPVTMPSFEKTSIIAPGGLLSVDTESIILSRTPSTGNVKSNTLLGTNSAYNVVIDIKLRGPQSIGFNNRMTQSFIEDGSQHVQFHDELIGRQPSTGELPHNPTEGVHHLSLDKRSRRMQNNCRAKCNLPPKNPSSNSNVSHKLSVCPDNTDDSTTPSLDVSSEPIEFEDVTNPLEKTLPNCCKPYNSKTPVPDRQDDPGPVEEQTNVKISWSPTGAGPSANTSMLRANRYAAFTRPKTVNFSTNPDVSQLIRLLQSPDPDIVANASAYLQHLVYRNPSLKDKTRQCGGIAALVQLLYSDHAQICLNTVGVLRNLTSGDNLEIKNELERVGGIRALAWLIENRQGRLREVAYLCHNSESTADTPAFLTMNEAEVDAFRPSLENAAAVLCNLAGVDHLKRSVLHEALLPSVINTVIRSVATLSANQETEWSVSNSPVPYNQLLFRNAVAVVRNVSSMGSAEYREQLRHSPWLLWSLLTVLRASVPQHCTDLKSVEHCACSLRNLSYALHNNPALVDDSSEKKHEEPNPKTKSAVSRIRFRSSSQQSKQVSTEEEMSSTNANHYSLDNPVGLFFSNQTIQIVLDLLQHSSNPCTLEAAAGTLQNLTAGNWSSAQLVKKMIRSFHGLPILTELMSAPSPRVILVVSNALRNLATEDQCCRLLGKHALERIISTLGKFATDLTEIGNMRHEENSEWQLPNTEHQTGQSTRSSVSGNWSDRVSKKIVYSVTSAILHLCSVLVQRRIEHAKRFTTLGGIEKCRDIYQATERQSILTAAEDDVEDSKQSVSDARARTHQLSEQLLHILWDFTELRPIYKLVSKPYFFYPHSRWSIHSFCSEFSIRMFSSTPWNT</sequence>
<keyword evidence="4" id="KW-0130">Cell adhesion</keyword>
<dbReference type="PANTHER" id="PTHR10372">
    <property type="entry name" value="PLAKOPHILLIN-RELATED"/>
    <property type="match status" value="1"/>
</dbReference>
<feature type="non-terminal residue" evidence="8">
    <location>
        <position position="948"/>
    </location>
</feature>
<dbReference type="GO" id="GO:0005737">
    <property type="term" value="C:cytoplasm"/>
    <property type="evidence" value="ECO:0007669"/>
    <property type="project" value="TreeGrafter"/>
</dbReference>
<dbReference type="SUPFAM" id="SSF48371">
    <property type="entry name" value="ARM repeat"/>
    <property type="match status" value="1"/>
</dbReference>
<feature type="compositionally biased region" description="Polar residues" evidence="7">
    <location>
        <begin position="792"/>
        <end position="812"/>
    </location>
</feature>
<dbReference type="EMBL" id="LUCM01006846">
    <property type="protein sequence ID" value="KAA0190688.1"/>
    <property type="molecule type" value="Genomic_DNA"/>
</dbReference>
<comment type="similarity">
    <text evidence="2">Belongs to the beta-catenin family.</text>
</comment>
<keyword evidence="3" id="KW-0677">Repeat</keyword>